<accession>A0AAN8AWE8</accession>
<evidence type="ECO:0000313" key="2">
    <source>
        <dbReference type="EMBL" id="KAK5871709.1"/>
    </source>
</evidence>
<feature type="chain" id="PRO_5043048110" evidence="1">
    <location>
        <begin position="19"/>
        <end position="130"/>
    </location>
</feature>
<evidence type="ECO:0000313" key="3">
    <source>
        <dbReference type="Proteomes" id="UP001346869"/>
    </source>
</evidence>
<reference evidence="2 3" key="1">
    <citation type="journal article" date="2023" name="Genes (Basel)">
        <title>Chromosome-Level Genome Assembly and Circadian Gene Repertoire of the Patagonia Blennie Eleginops maclovinus-The Closest Ancestral Proxy of Antarctic Cryonotothenioids.</title>
        <authorList>
            <person name="Cheng C.C."/>
            <person name="Rivera-Colon A.G."/>
            <person name="Minhas B.F."/>
            <person name="Wilson L."/>
            <person name="Rayamajhi N."/>
            <person name="Vargas-Chacoff L."/>
            <person name="Catchen J.M."/>
        </authorList>
    </citation>
    <scope>NUCLEOTIDE SEQUENCE [LARGE SCALE GENOMIC DNA]</scope>
    <source>
        <strain evidence="2">JMC-PN-2008</strain>
    </source>
</reference>
<evidence type="ECO:0000256" key="1">
    <source>
        <dbReference type="SAM" id="SignalP"/>
    </source>
</evidence>
<keyword evidence="1" id="KW-0732">Signal</keyword>
<reference evidence="2 3" key="2">
    <citation type="journal article" date="2023" name="Mol. Biol. Evol.">
        <title>Genomics of Secondarily Temperate Adaptation in the Only Non-Antarctic Icefish.</title>
        <authorList>
            <person name="Rivera-Colon A.G."/>
            <person name="Rayamajhi N."/>
            <person name="Minhas B.F."/>
            <person name="Madrigal G."/>
            <person name="Bilyk K.T."/>
            <person name="Yoon V."/>
            <person name="Hune M."/>
            <person name="Gregory S."/>
            <person name="Cheng C.H.C."/>
            <person name="Catchen J.M."/>
        </authorList>
    </citation>
    <scope>NUCLEOTIDE SEQUENCE [LARGE SCALE GENOMIC DNA]</scope>
    <source>
        <strain evidence="2">JMC-PN-2008</strain>
    </source>
</reference>
<dbReference type="EMBL" id="JAUZQC010000005">
    <property type="protein sequence ID" value="KAK5871709.1"/>
    <property type="molecule type" value="Genomic_DNA"/>
</dbReference>
<organism evidence="2 3">
    <name type="scientific">Eleginops maclovinus</name>
    <name type="common">Patagonian blennie</name>
    <name type="synonym">Eleginus maclovinus</name>
    <dbReference type="NCBI Taxonomy" id="56733"/>
    <lineage>
        <taxon>Eukaryota</taxon>
        <taxon>Metazoa</taxon>
        <taxon>Chordata</taxon>
        <taxon>Craniata</taxon>
        <taxon>Vertebrata</taxon>
        <taxon>Euteleostomi</taxon>
        <taxon>Actinopterygii</taxon>
        <taxon>Neopterygii</taxon>
        <taxon>Teleostei</taxon>
        <taxon>Neoteleostei</taxon>
        <taxon>Acanthomorphata</taxon>
        <taxon>Eupercaria</taxon>
        <taxon>Perciformes</taxon>
        <taxon>Notothenioidei</taxon>
        <taxon>Eleginopidae</taxon>
        <taxon>Eleginops</taxon>
    </lineage>
</organism>
<gene>
    <name evidence="2" type="ORF">PBY51_004572</name>
</gene>
<protein>
    <submittedName>
        <fullName evidence="2">Uncharacterized protein</fullName>
    </submittedName>
</protein>
<keyword evidence="3" id="KW-1185">Reference proteome</keyword>
<comment type="caution">
    <text evidence="2">The sequence shown here is derived from an EMBL/GenBank/DDBJ whole genome shotgun (WGS) entry which is preliminary data.</text>
</comment>
<dbReference type="Proteomes" id="UP001346869">
    <property type="component" value="Unassembled WGS sequence"/>
</dbReference>
<proteinExistence type="predicted"/>
<name>A0AAN8AWE8_ELEMC</name>
<sequence>MDLLLFFCLTRLWLQTCMQPERDILCYMCQKSINSLTSRGHGSKSLQLVPRLPAHGIYLFELCTLGRVFDHYGDYIRDLTVQFLGVCAECTAYRMNNSPAADESRAAECAALRWSDLGSRWLQVTRPLLW</sequence>
<dbReference type="AlphaFoldDB" id="A0AAN8AWE8"/>
<feature type="signal peptide" evidence="1">
    <location>
        <begin position="1"/>
        <end position="18"/>
    </location>
</feature>